<evidence type="ECO:0000256" key="1">
    <source>
        <dbReference type="ARBA" id="ARBA00006336"/>
    </source>
</evidence>
<reference evidence="4 5" key="1">
    <citation type="submission" date="2018-05" db="EMBL/GenBank/DDBJ databases">
        <title>Lactobacillus sanfranciscensis Ah4 draft denome sequence.</title>
        <authorList>
            <person name="Zhang G."/>
        </authorList>
    </citation>
    <scope>NUCLEOTIDE SEQUENCE [LARGE SCALE GENOMIC DNA]</scope>
    <source>
        <strain evidence="4 5">Ah4</strain>
    </source>
</reference>
<dbReference type="InterPro" id="IPR036380">
    <property type="entry name" value="Isochorismatase-like_sf"/>
</dbReference>
<dbReference type="AlphaFoldDB" id="A0A5C4TI88"/>
<sequence>MSDKEALLIIDYTNDFVADDGALTLGKPAQACEPKILELANQFYAADQFVILPTDVHRKGDQYHPETKLFPPHNQRNTWGRELFGELKPWYQEHQKNENVWLMDKTRYSSFVGTDLDLRLRERNVKTLHLVGVSSDICVLHTAISAYNLGYHVIIHENAVASFTDANQAFALNHMKTALGAEIVK</sequence>
<dbReference type="InterPro" id="IPR000868">
    <property type="entry name" value="Isochorismatase-like_dom"/>
</dbReference>
<dbReference type="SUPFAM" id="SSF52499">
    <property type="entry name" value="Isochorismatase-like hydrolases"/>
    <property type="match status" value="1"/>
</dbReference>
<dbReference type="Proteomes" id="UP000313312">
    <property type="component" value="Unassembled WGS sequence"/>
</dbReference>
<dbReference type="CDD" id="cd00431">
    <property type="entry name" value="cysteine_hydrolases"/>
    <property type="match status" value="1"/>
</dbReference>
<protein>
    <submittedName>
        <fullName evidence="4">Cysteine hydrolase</fullName>
    </submittedName>
</protein>
<dbReference type="GO" id="GO:0016787">
    <property type="term" value="F:hydrolase activity"/>
    <property type="evidence" value="ECO:0007669"/>
    <property type="project" value="UniProtKB-KW"/>
</dbReference>
<gene>
    <name evidence="4" type="ORF">DID87_05095</name>
</gene>
<name>A0A5C4TI88_FRUSA</name>
<dbReference type="PANTHER" id="PTHR43540">
    <property type="entry name" value="PEROXYUREIDOACRYLATE/UREIDOACRYLATE AMIDOHYDROLASE-RELATED"/>
    <property type="match status" value="1"/>
</dbReference>
<keyword evidence="2 4" id="KW-0378">Hydrolase</keyword>
<dbReference type="InterPro" id="IPR050272">
    <property type="entry name" value="Isochorismatase-like_hydrls"/>
</dbReference>
<evidence type="ECO:0000256" key="2">
    <source>
        <dbReference type="ARBA" id="ARBA00022801"/>
    </source>
</evidence>
<evidence type="ECO:0000259" key="3">
    <source>
        <dbReference type="Pfam" id="PF00857"/>
    </source>
</evidence>
<accession>A0A5C4TI88</accession>
<evidence type="ECO:0000313" key="4">
    <source>
        <dbReference type="EMBL" id="TNK90186.1"/>
    </source>
</evidence>
<evidence type="ECO:0000313" key="5">
    <source>
        <dbReference type="Proteomes" id="UP000313312"/>
    </source>
</evidence>
<organism evidence="4 5">
    <name type="scientific">Fructilactobacillus sanfranciscensis</name>
    <name type="common">Lactobacillus sanfranciscensis</name>
    <dbReference type="NCBI Taxonomy" id="1625"/>
    <lineage>
        <taxon>Bacteria</taxon>
        <taxon>Bacillati</taxon>
        <taxon>Bacillota</taxon>
        <taxon>Bacilli</taxon>
        <taxon>Lactobacillales</taxon>
        <taxon>Lactobacillaceae</taxon>
        <taxon>Fructilactobacillus</taxon>
    </lineage>
</organism>
<dbReference type="Pfam" id="PF00857">
    <property type="entry name" value="Isochorismatase"/>
    <property type="match status" value="1"/>
</dbReference>
<proteinExistence type="inferred from homology"/>
<dbReference type="Gene3D" id="3.40.50.850">
    <property type="entry name" value="Isochorismatase-like"/>
    <property type="match status" value="1"/>
</dbReference>
<dbReference type="EMBL" id="QFCR01000015">
    <property type="protein sequence ID" value="TNK90186.1"/>
    <property type="molecule type" value="Genomic_DNA"/>
</dbReference>
<feature type="domain" description="Isochorismatase-like" evidence="3">
    <location>
        <begin position="6"/>
        <end position="182"/>
    </location>
</feature>
<comment type="similarity">
    <text evidence="1">Belongs to the isochorismatase family.</text>
</comment>
<dbReference type="PANTHER" id="PTHR43540:SF10">
    <property type="entry name" value="ISOCHORISMATASE"/>
    <property type="match status" value="1"/>
</dbReference>
<comment type="caution">
    <text evidence="4">The sequence shown here is derived from an EMBL/GenBank/DDBJ whole genome shotgun (WGS) entry which is preliminary data.</text>
</comment>